<dbReference type="Pfam" id="PF00582">
    <property type="entry name" value="Usp"/>
    <property type="match status" value="1"/>
</dbReference>
<gene>
    <name evidence="4" type="ORF">HJ583_011090</name>
</gene>
<keyword evidence="5" id="KW-1185">Reference proteome</keyword>
<dbReference type="PRINTS" id="PR01438">
    <property type="entry name" value="UNVRSLSTRESS"/>
</dbReference>
<dbReference type="PIRSF" id="PIRSF006276">
    <property type="entry name" value="UspA"/>
    <property type="match status" value="1"/>
</dbReference>
<organism evidence="4 5">
    <name type="scientific">Uliginosibacterium aquaticum</name>
    <dbReference type="NCBI Taxonomy" id="2731212"/>
    <lineage>
        <taxon>Bacteria</taxon>
        <taxon>Pseudomonadati</taxon>
        <taxon>Pseudomonadota</taxon>
        <taxon>Betaproteobacteria</taxon>
        <taxon>Rhodocyclales</taxon>
        <taxon>Zoogloeaceae</taxon>
        <taxon>Uliginosibacterium</taxon>
    </lineage>
</organism>
<dbReference type="Proteomes" id="UP000778523">
    <property type="component" value="Unassembled WGS sequence"/>
</dbReference>
<dbReference type="EMBL" id="JABCSC020000002">
    <property type="protein sequence ID" value="NSL55572.1"/>
    <property type="molecule type" value="Genomic_DNA"/>
</dbReference>
<dbReference type="RefSeq" id="WP_170021947.1">
    <property type="nucleotide sequence ID" value="NZ_JABCSC020000002.1"/>
</dbReference>
<evidence type="ECO:0000313" key="5">
    <source>
        <dbReference type="Proteomes" id="UP000778523"/>
    </source>
</evidence>
<dbReference type="PANTHER" id="PTHR46268:SF15">
    <property type="entry name" value="UNIVERSAL STRESS PROTEIN HP_0031"/>
    <property type="match status" value="1"/>
</dbReference>
<dbReference type="CDD" id="cd00293">
    <property type="entry name" value="USP-like"/>
    <property type="match status" value="1"/>
</dbReference>
<sequence>MYKHLLVPSDGSELSNRAVQSAVTLAKSLNARVTFLYIQPEFPLPLAGEGAMLVPESREEFAQSTQEQAKRILGQAEEVAAKASVAAASRTSVSDIPYEEIISTAEAEGCDLIFMASHGRRGLAGLLIGSETHKVVTHSQIPVLVYR</sequence>
<feature type="domain" description="UspA" evidence="3">
    <location>
        <begin position="1"/>
        <end position="147"/>
    </location>
</feature>
<protein>
    <recommendedName>
        <fullName evidence="2">Universal stress protein</fullName>
    </recommendedName>
</protein>
<evidence type="ECO:0000256" key="1">
    <source>
        <dbReference type="ARBA" id="ARBA00008791"/>
    </source>
</evidence>
<dbReference type="SUPFAM" id="SSF52402">
    <property type="entry name" value="Adenine nucleotide alpha hydrolases-like"/>
    <property type="match status" value="1"/>
</dbReference>
<comment type="similarity">
    <text evidence="1 2">Belongs to the universal stress protein A family.</text>
</comment>
<evidence type="ECO:0000259" key="3">
    <source>
        <dbReference type="Pfam" id="PF00582"/>
    </source>
</evidence>
<evidence type="ECO:0000256" key="2">
    <source>
        <dbReference type="PIRNR" id="PIRNR006276"/>
    </source>
</evidence>
<dbReference type="InterPro" id="IPR014729">
    <property type="entry name" value="Rossmann-like_a/b/a_fold"/>
</dbReference>
<dbReference type="InterPro" id="IPR006016">
    <property type="entry name" value="UspA"/>
</dbReference>
<proteinExistence type="inferred from homology"/>
<comment type="caution">
    <text evidence="4">The sequence shown here is derived from an EMBL/GenBank/DDBJ whole genome shotgun (WGS) entry which is preliminary data.</text>
</comment>
<reference evidence="4 5" key="1">
    <citation type="submission" date="2020-06" db="EMBL/GenBank/DDBJ databases">
        <title>Draft genome of Uliginosibacterium sp. IMCC34675.</title>
        <authorList>
            <person name="Song J."/>
        </authorList>
    </citation>
    <scope>NUCLEOTIDE SEQUENCE [LARGE SCALE GENOMIC DNA]</scope>
    <source>
        <strain evidence="4 5">IMCC34675</strain>
    </source>
</reference>
<comment type="subcellular location">
    <subcellularLocation>
        <location evidence="2">Cytoplasm</location>
    </subcellularLocation>
</comment>
<dbReference type="PANTHER" id="PTHR46268">
    <property type="entry name" value="STRESS RESPONSE PROTEIN NHAX"/>
    <property type="match status" value="1"/>
</dbReference>
<name>A0ABX2IKM1_9RHOO</name>
<accession>A0ABX2IKM1</accession>
<evidence type="ECO:0000313" key="4">
    <source>
        <dbReference type="EMBL" id="NSL55572.1"/>
    </source>
</evidence>
<keyword evidence="2" id="KW-0963">Cytoplasm</keyword>
<dbReference type="Gene3D" id="3.40.50.620">
    <property type="entry name" value="HUPs"/>
    <property type="match status" value="1"/>
</dbReference>
<dbReference type="InterPro" id="IPR006015">
    <property type="entry name" value="Universal_stress_UspA"/>
</dbReference>